<reference evidence="5 6" key="1">
    <citation type="submission" date="2017-02" db="EMBL/GenBank/DDBJ databases">
        <authorList>
            <person name="Peterson S.W."/>
        </authorList>
    </citation>
    <scope>NUCLEOTIDE SEQUENCE [LARGE SCALE GENOMIC DNA]</scope>
    <source>
        <strain evidence="5 6">DSM 24412</strain>
    </source>
</reference>
<evidence type="ECO:0000256" key="1">
    <source>
        <dbReference type="ARBA" id="ARBA00001561"/>
    </source>
</evidence>
<feature type="domain" description="MurNAc-LAA" evidence="4">
    <location>
        <begin position="109"/>
        <end position="317"/>
    </location>
</feature>
<dbReference type="EC" id="3.5.1.28" evidence="2"/>
<organism evidence="5 6">
    <name type="scientific">Alkalitalea saponilacus</name>
    <dbReference type="NCBI Taxonomy" id="889453"/>
    <lineage>
        <taxon>Bacteria</taxon>
        <taxon>Pseudomonadati</taxon>
        <taxon>Bacteroidota</taxon>
        <taxon>Bacteroidia</taxon>
        <taxon>Marinilabiliales</taxon>
        <taxon>Marinilabiliaceae</taxon>
        <taxon>Alkalitalea</taxon>
    </lineage>
</organism>
<dbReference type="GO" id="GO:0008745">
    <property type="term" value="F:N-acetylmuramoyl-L-alanine amidase activity"/>
    <property type="evidence" value="ECO:0007669"/>
    <property type="project" value="UniProtKB-EC"/>
</dbReference>
<evidence type="ECO:0000256" key="2">
    <source>
        <dbReference type="ARBA" id="ARBA00011901"/>
    </source>
</evidence>
<dbReference type="SUPFAM" id="SSF53187">
    <property type="entry name" value="Zn-dependent exopeptidases"/>
    <property type="match status" value="1"/>
</dbReference>
<protein>
    <recommendedName>
        <fullName evidence="2">N-acetylmuramoyl-L-alanine amidase</fullName>
        <ecNumber evidence="2">3.5.1.28</ecNumber>
    </recommendedName>
</protein>
<dbReference type="Gene3D" id="3.40.630.40">
    <property type="entry name" value="Zn-dependent exopeptidases"/>
    <property type="match status" value="1"/>
</dbReference>
<dbReference type="GO" id="GO:0009253">
    <property type="term" value="P:peptidoglycan catabolic process"/>
    <property type="evidence" value="ECO:0007669"/>
    <property type="project" value="InterPro"/>
</dbReference>
<gene>
    <name evidence="5" type="ORF">SAMN03080601_01969</name>
</gene>
<dbReference type="AlphaFoldDB" id="A0A1T5GU45"/>
<dbReference type="EMBL" id="FUYV01000010">
    <property type="protein sequence ID" value="SKC11943.1"/>
    <property type="molecule type" value="Genomic_DNA"/>
</dbReference>
<comment type="catalytic activity">
    <reaction evidence="1">
        <text>Hydrolyzes the link between N-acetylmuramoyl residues and L-amino acid residues in certain cell-wall glycopeptides.</text>
        <dbReference type="EC" id="3.5.1.28"/>
    </reaction>
</comment>
<sequence>MRWIYLAVILILVLEPTWAQPPADVVKSHPEPGEGIWSFLRRHHLSPAEYFDEFLQLNEGKFTDEGGLLAHHAYYVPTKTTNWVEPLFGESHQNLTLIDETLKGAVFYLVSGHGGPDPGAIGRYGEHLLYEDEYAYDITLRLAKNLMQSGAKVHVIVQDPYNGIRNEAILKPDQNETVMGKPIPLDQIERLKQRATAINQLWEKETASYQRMIEIHLDSRGNNQQLDVFFYHHPHSKTGKEMAETLRRTFESNYRRHQPNRGFSGTVSPRNLYMLRYTQPVAVFVELGNIRNFRDQQRFILESNRQALANWLTAGIIEDFQNSK</sequence>
<dbReference type="CDD" id="cd02696">
    <property type="entry name" value="MurNAc-LAA"/>
    <property type="match status" value="1"/>
</dbReference>
<evidence type="ECO:0000256" key="3">
    <source>
        <dbReference type="ARBA" id="ARBA00022801"/>
    </source>
</evidence>
<dbReference type="Proteomes" id="UP000191055">
    <property type="component" value="Unassembled WGS sequence"/>
</dbReference>
<dbReference type="PANTHER" id="PTHR30404:SF0">
    <property type="entry name" value="N-ACETYLMURAMOYL-L-ALANINE AMIDASE AMIC"/>
    <property type="match status" value="1"/>
</dbReference>
<dbReference type="PANTHER" id="PTHR30404">
    <property type="entry name" value="N-ACETYLMURAMOYL-L-ALANINE AMIDASE"/>
    <property type="match status" value="1"/>
</dbReference>
<name>A0A1T5GU45_9BACT</name>
<keyword evidence="3" id="KW-0378">Hydrolase</keyword>
<evidence type="ECO:0000313" key="6">
    <source>
        <dbReference type="Proteomes" id="UP000191055"/>
    </source>
</evidence>
<proteinExistence type="predicted"/>
<dbReference type="STRING" id="889453.SAMN03080601_01969"/>
<dbReference type="InterPro" id="IPR002508">
    <property type="entry name" value="MurNAc-LAA_cat"/>
</dbReference>
<dbReference type="KEGG" id="asx:CDL62_03025"/>
<dbReference type="Pfam" id="PF01520">
    <property type="entry name" value="Amidase_3"/>
    <property type="match status" value="1"/>
</dbReference>
<dbReference type="OrthoDB" id="936124at2"/>
<evidence type="ECO:0000259" key="4">
    <source>
        <dbReference type="Pfam" id="PF01520"/>
    </source>
</evidence>
<evidence type="ECO:0000313" key="5">
    <source>
        <dbReference type="EMBL" id="SKC11943.1"/>
    </source>
</evidence>
<accession>A0A1T5GU45</accession>
<keyword evidence="6" id="KW-1185">Reference proteome</keyword>
<dbReference type="InterPro" id="IPR050695">
    <property type="entry name" value="N-acetylmuramoyl_amidase_3"/>
</dbReference>
<dbReference type="GO" id="GO:0030288">
    <property type="term" value="C:outer membrane-bounded periplasmic space"/>
    <property type="evidence" value="ECO:0007669"/>
    <property type="project" value="TreeGrafter"/>
</dbReference>
<dbReference type="RefSeq" id="WP_079557701.1">
    <property type="nucleotide sequence ID" value="NZ_CP021904.1"/>
</dbReference>